<feature type="coiled-coil region" evidence="4">
    <location>
        <begin position="1167"/>
        <end position="1216"/>
    </location>
</feature>
<dbReference type="Pfam" id="PF17866">
    <property type="entry name" value="AAA_lid_6"/>
    <property type="match status" value="1"/>
</dbReference>
<evidence type="ECO:0000313" key="8">
    <source>
        <dbReference type="Proteomes" id="UP000030653"/>
    </source>
</evidence>
<name>M5FSK9_DACPD</name>
<dbReference type="InterPro" id="IPR003959">
    <property type="entry name" value="ATPase_AAA_core"/>
</dbReference>
<dbReference type="InterPro" id="IPR041677">
    <property type="entry name" value="DNA2/NAM7_AAA_11"/>
</dbReference>
<dbReference type="HOGENOM" id="CLU_001133_0_0_1"/>
<dbReference type="GO" id="GO:0005524">
    <property type="term" value="F:ATP binding"/>
    <property type="evidence" value="ECO:0007669"/>
    <property type="project" value="UniProtKB-KW"/>
</dbReference>
<evidence type="ECO:0000256" key="1">
    <source>
        <dbReference type="ARBA" id="ARBA00010378"/>
    </source>
</evidence>
<evidence type="ECO:0000256" key="2">
    <source>
        <dbReference type="ARBA" id="ARBA00022741"/>
    </source>
</evidence>
<dbReference type="CDD" id="cd06008">
    <property type="entry name" value="NF-X1-zinc-finger"/>
    <property type="match status" value="1"/>
</dbReference>
<dbReference type="Pfam" id="PF00004">
    <property type="entry name" value="AAA"/>
    <property type="match status" value="3"/>
</dbReference>
<dbReference type="InterPro" id="IPR000641">
    <property type="entry name" value="CbxX/CfxQ"/>
</dbReference>
<dbReference type="Gene3D" id="1.10.8.60">
    <property type="match status" value="1"/>
</dbReference>
<comment type="similarity">
    <text evidence="1">Belongs to the CbxX/CfxQ family.</text>
</comment>
<dbReference type="STRING" id="1858805.M5FSK9"/>
<dbReference type="Pfam" id="PF13087">
    <property type="entry name" value="AAA_12"/>
    <property type="match status" value="1"/>
</dbReference>
<sequence>MPYLLDLYLVTSPVLPPVIMADDDIRLAKLKEYFDAVLAGKHSLNRRSVPLFLEGLYHHPDPVSCVHKLISNAKRLSLLQQAVFSDISSPVLQMHITSLILYLRHPSLKDLADGDYLQRIVRHLTEPPILLDALEREYRSDRLADDSLLALGWLTLQLISLPDAHAHDYRRVVTSNGILDALISSPREDTRSIGYRLKHFVETCSVGADPDLENGPGGRHDNDHVNFREIAILPTTDEIHCKTPVFLRTAVEVEDIPTDQRLQTHLDNQFRLLREDMLSELRPELDIATGNKKGQHRGLVVEGLRLTGIYAKALEPKEKGRHDKWGIILECPKNYDFWFFKKDRPKKREEYLLEEGNKRFIKDMSTAGLIVDDRVVAFPTIRRITSLLAAKPPSFVLQIEEEDAFIRTWMSFQKARNIKLIQVDTPVFSYEPVLKALQRIEHSPLLSELICWDPGYAVQDPAMSPKLLSIVEKVRRNPAQDLASLTGSSKPLVLDSAQANALLSGLTRSVSIIQGPPGTGKSFIGALLAKLFHDNTNSKILVCCYTNHALDQFLEDLLDIGILASGIVRLGGKSTLRTEPLSLYNQRALGPRFRHSDWTEINGYHRQSSAAAARLNRSFLAGSLVTHKNLMTHIEFDDPDFYEALSFENEDNMQTVGKNGQRIAPNYLLSRWLKGQDAGALRELPCVLASSRIWVMPLEQRIAKRTQWETAVLNQYARKLFQEGRRFNISQGNLERKFASGERSTLCSKRIVGCTTTYAAKYKEDIAAVKPDLVLVEEAGELLESHVLTALVSTTNRLILIGDHKQLRPKVDSHDLTVEKGRGYDLNRSLFERLVMKGFRHDTLSKQHRMRPEISAYVRRLTYPELVDGDGTHNRPDIRGLRDNIIFFAHSSPEDEDAGSNDMEQGHKSSKQNEFEVAMVLKILRYLGQQGYGTDEIAILTPYLGQLHRLRETLQKDNDPVLNDLDTFDLVRAGLLSAHAASITKKRIRLATIDNYQGEESSIVIASLVRGNATRDIGFMSSPERVNVLMSRARNGLIIIGNLDTFSDPRTGGGTWVPLLSMLKEDGHIYDGLPVKCERHPAHTALLATPAQFEEECPDGGCKSPCSETLACGLHLCPSKCHQLFDHSKMKCERVLDDKCTNGHRRTWKCYENPPPTCRACDDATAIAEKKKEKAFEAQKKREQKQREYEVKRAEIQAEIDNKREFQAELELERQRTKVLTQLEKDRDNTSSRTEGVISSAFEPTPPALVPSSEHGHSSSGVITPDESPLAQRPPSLSEEDEWQRQKALEGADNASIDEIMKMVGLKEVKAQILRIKDKIVVSIRQGTSMKDERFHVVFLGNPGTGKTTVARLYAKFLTTEGVISGSEFFETSASRLASDGILSFQKALESILNAGGGAVFIDEAYQLASSSSQGSSILNFLLTEMENHHDKLVFIFAGYNREMEKFFEHNPGLNSRIPYRLSFQDYSDKELLAMLEQSIVKKYDGRMKIEGGMHGLYARICVRRLGRARGRDGFGNARALQGIVTFISERQAMRLKVERRAGLSPDDFLLTKDDMIGPDPSKVLEENVTWKELMSLIGLDAVKQAVRNLFNLVESNYRRDLKEKEPLAMSLNCVFLGNPGTGKTTVANLYGQILADLGLLSRGEVVLKNPSDFIGSVLGESESKTKTILASTVGKVLVIDEAYMLHGGSASNSTSDPYKTSVIDTLVAEVQSVPGEDRCVIMCGYEAQMVKMFQEVNPGLSRRFQIEKPFRFEDFTDSQLLEILNSKLKRQDLDATPEAKAVAIGLLNRARNRPNFGNAGEVDNLLSKAKERAQPRGLTDDVIFQPEDFDPDFGRVARSNDALEQLFAGDVGHEMIVEKLRAYQNIATRMQKRRQGINELRRLIPTNFVFKGPPGTGKTTTARKMGMFYYNMGFLNTPEVVECSASDLVGEYIGHTGPKTEGVFSRARGKVLFIDEAYRLAHGPFAKEAVDEMVDLLTKEEYVGRLVVVLAGYEDQMNQLLSVNPGLSSRFPEEIHFHNLPPVACLRILFHELKKQGVSCPHFPSPESQGHEELIFLFEELSRLPTWGNARDVKELAKRMERQAFDRASESPDLDLHLSIEDAIACVTKLAEERVARDSMTTRIDPVPGHGATLQLSTPSLPLPSPSISRVKTLLTVPSDEAVLKTARGEDDLQTDDQKNREVQEKADVLIRQLESEVKSADDAQTAAEKDHEELARKIETNADDQNASRLLEQQRIDKIRAAADAELGRRALEAEKERQRKAQREEARMQQKLRDMGVCVAGFRWIKQVDGYRCAGGSHWVSSQDLRD</sequence>
<feature type="domain" description="AAA+ ATPase" evidence="6">
    <location>
        <begin position="507"/>
        <end position="822"/>
    </location>
</feature>
<dbReference type="Proteomes" id="UP000030653">
    <property type="component" value="Unassembled WGS sequence"/>
</dbReference>
<feature type="coiled-coil region" evidence="4">
    <location>
        <begin position="2244"/>
        <end position="2274"/>
    </location>
</feature>
<dbReference type="FunFam" id="3.40.50.300:FF:001660">
    <property type="entry name" value="NF-X1 finger and helicase protein, putative"/>
    <property type="match status" value="1"/>
</dbReference>
<dbReference type="CDD" id="cd17936">
    <property type="entry name" value="EEXXEc_NFX1"/>
    <property type="match status" value="1"/>
</dbReference>
<evidence type="ECO:0000259" key="6">
    <source>
        <dbReference type="SMART" id="SM00382"/>
    </source>
</evidence>
<reference evidence="7 8" key="1">
    <citation type="journal article" date="2012" name="Science">
        <title>The Paleozoic origin of enzymatic lignin decomposition reconstructed from 31 fungal genomes.</title>
        <authorList>
            <person name="Floudas D."/>
            <person name="Binder M."/>
            <person name="Riley R."/>
            <person name="Barry K."/>
            <person name="Blanchette R.A."/>
            <person name="Henrissat B."/>
            <person name="Martinez A.T."/>
            <person name="Otillar R."/>
            <person name="Spatafora J.W."/>
            <person name="Yadav J.S."/>
            <person name="Aerts A."/>
            <person name="Benoit I."/>
            <person name="Boyd A."/>
            <person name="Carlson A."/>
            <person name="Copeland A."/>
            <person name="Coutinho P.M."/>
            <person name="de Vries R.P."/>
            <person name="Ferreira P."/>
            <person name="Findley K."/>
            <person name="Foster B."/>
            <person name="Gaskell J."/>
            <person name="Glotzer D."/>
            <person name="Gorecki P."/>
            <person name="Heitman J."/>
            <person name="Hesse C."/>
            <person name="Hori C."/>
            <person name="Igarashi K."/>
            <person name="Jurgens J.A."/>
            <person name="Kallen N."/>
            <person name="Kersten P."/>
            <person name="Kohler A."/>
            <person name="Kuees U."/>
            <person name="Kumar T.K.A."/>
            <person name="Kuo A."/>
            <person name="LaButti K."/>
            <person name="Larrondo L.F."/>
            <person name="Lindquist E."/>
            <person name="Ling A."/>
            <person name="Lombard V."/>
            <person name="Lucas S."/>
            <person name="Lundell T."/>
            <person name="Martin R."/>
            <person name="McLaughlin D.J."/>
            <person name="Morgenstern I."/>
            <person name="Morin E."/>
            <person name="Murat C."/>
            <person name="Nagy L.G."/>
            <person name="Nolan M."/>
            <person name="Ohm R.A."/>
            <person name="Patyshakuliyeva A."/>
            <person name="Rokas A."/>
            <person name="Ruiz-Duenas F.J."/>
            <person name="Sabat G."/>
            <person name="Salamov A."/>
            <person name="Samejima M."/>
            <person name="Schmutz J."/>
            <person name="Slot J.C."/>
            <person name="St John F."/>
            <person name="Stenlid J."/>
            <person name="Sun H."/>
            <person name="Sun S."/>
            <person name="Syed K."/>
            <person name="Tsang A."/>
            <person name="Wiebenga A."/>
            <person name="Young D."/>
            <person name="Pisabarro A."/>
            <person name="Eastwood D.C."/>
            <person name="Martin F."/>
            <person name="Cullen D."/>
            <person name="Grigoriev I.V."/>
            <person name="Hibbett D.S."/>
        </authorList>
    </citation>
    <scope>NUCLEOTIDE SEQUENCE [LARGE SCALE GENOMIC DNA]</scope>
    <source>
        <strain evidence="7 8">DJM-731 SS1</strain>
    </source>
</reference>
<dbReference type="FunFam" id="1.10.8.60:FF:000160">
    <property type="entry name" value="WGS project CABT00000000 data, contig 2.55"/>
    <property type="match status" value="1"/>
</dbReference>
<dbReference type="InterPro" id="IPR047187">
    <property type="entry name" value="SF1_C_Upf1"/>
</dbReference>
<keyword evidence="2" id="KW-0547">Nucleotide-binding</keyword>
<dbReference type="CDD" id="cd18808">
    <property type="entry name" value="SF1_C_Upf1"/>
    <property type="match status" value="1"/>
</dbReference>
<evidence type="ECO:0000256" key="4">
    <source>
        <dbReference type="SAM" id="Coils"/>
    </source>
</evidence>
<keyword evidence="8" id="KW-1185">Reference proteome</keyword>
<organism evidence="7 8">
    <name type="scientific">Dacryopinax primogenitus (strain DJM 731)</name>
    <name type="common">Brown rot fungus</name>
    <dbReference type="NCBI Taxonomy" id="1858805"/>
    <lineage>
        <taxon>Eukaryota</taxon>
        <taxon>Fungi</taxon>
        <taxon>Dikarya</taxon>
        <taxon>Basidiomycota</taxon>
        <taxon>Agaricomycotina</taxon>
        <taxon>Dacrymycetes</taxon>
        <taxon>Dacrymycetales</taxon>
        <taxon>Dacrymycetaceae</taxon>
        <taxon>Dacryopinax</taxon>
    </lineage>
</organism>
<dbReference type="Pfam" id="PF13086">
    <property type="entry name" value="AAA_11"/>
    <property type="match status" value="1"/>
</dbReference>
<dbReference type="GO" id="GO:0004386">
    <property type="term" value="F:helicase activity"/>
    <property type="evidence" value="ECO:0007669"/>
    <property type="project" value="InterPro"/>
</dbReference>
<dbReference type="OMA" id="GNMETFM"/>
<evidence type="ECO:0000313" key="7">
    <source>
        <dbReference type="EMBL" id="EJU00451.1"/>
    </source>
</evidence>
<feature type="domain" description="AAA+ ATPase" evidence="6">
    <location>
        <begin position="1885"/>
        <end position="2022"/>
    </location>
</feature>
<feature type="domain" description="AAA+ ATPase" evidence="6">
    <location>
        <begin position="1610"/>
        <end position="1751"/>
    </location>
</feature>
<dbReference type="SMART" id="SM00382">
    <property type="entry name" value="AAA"/>
    <property type="match status" value="4"/>
</dbReference>
<dbReference type="PANTHER" id="PTHR43392:SF2">
    <property type="entry name" value="AAA-TYPE ATPASE FAMILY PROTEIN _ ANKYRIN REPEAT FAMILY PROTEIN"/>
    <property type="match status" value="1"/>
</dbReference>
<evidence type="ECO:0000256" key="5">
    <source>
        <dbReference type="SAM" id="MobiDB-lite"/>
    </source>
</evidence>
<dbReference type="OrthoDB" id="2423195at2759"/>
<evidence type="ECO:0000256" key="3">
    <source>
        <dbReference type="ARBA" id="ARBA00022840"/>
    </source>
</evidence>
<dbReference type="InterPro" id="IPR050773">
    <property type="entry name" value="CbxX/CfxQ_RuBisCO_ESX"/>
</dbReference>
<protein>
    <submittedName>
        <fullName evidence="7">NFX1-type zinc finger-containing protein 1</fullName>
    </submittedName>
</protein>
<dbReference type="Gene3D" id="3.40.50.300">
    <property type="entry name" value="P-loop containing nucleotide triphosphate hydrolases"/>
    <property type="match status" value="5"/>
</dbReference>
<dbReference type="SUPFAM" id="SSF52540">
    <property type="entry name" value="P-loop containing nucleoside triphosphate hydrolases"/>
    <property type="match status" value="4"/>
</dbReference>
<dbReference type="InterPro" id="IPR041627">
    <property type="entry name" value="AAA_lid_6"/>
</dbReference>
<keyword evidence="4" id="KW-0175">Coiled coil</keyword>
<gene>
    <name evidence="7" type="ORF">DACRYDRAFT_117405</name>
</gene>
<dbReference type="InterPro" id="IPR041679">
    <property type="entry name" value="DNA2/NAM7-like_C"/>
</dbReference>
<dbReference type="PANTHER" id="PTHR43392">
    <property type="entry name" value="AAA-TYPE ATPASE FAMILY PROTEIN / ANKYRIN REPEAT FAMILY PROTEIN"/>
    <property type="match status" value="1"/>
</dbReference>
<feature type="domain" description="AAA+ ATPase" evidence="6">
    <location>
        <begin position="1333"/>
        <end position="1464"/>
    </location>
</feature>
<accession>M5FSK9</accession>
<dbReference type="GO" id="GO:0016887">
    <property type="term" value="F:ATP hydrolysis activity"/>
    <property type="evidence" value="ECO:0007669"/>
    <property type="project" value="InterPro"/>
</dbReference>
<dbReference type="GeneID" id="63685438"/>
<dbReference type="InterPro" id="IPR003593">
    <property type="entry name" value="AAA+_ATPase"/>
</dbReference>
<dbReference type="PRINTS" id="PR00819">
    <property type="entry name" value="CBXCFQXSUPER"/>
</dbReference>
<keyword evidence="3" id="KW-0067">ATP-binding</keyword>
<dbReference type="CDD" id="cd00009">
    <property type="entry name" value="AAA"/>
    <property type="match status" value="2"/>
</dbReference>
<dbReference type="FunFam" id="3.40.50.300:FF:000216">
    <property type="entry name" value="Type VII secretion ATPase EccA"/>
    <property type="match status" value="3"/>
</dbReference>
<dbReference type="EMBL" id="JH795867">
    <property type="protein sequence ID" value="EJU00451.1"/>
    <property type="molecule type" value="Genomic_DNA"/>
</dbReference>
<feature type="region of interest" description="Disordered" evidence="5">
    <location>
        <begin position="2123"/>
        <end position="2142"/>
    </location>
</feature>
<proteinExistence type="inferred from homology"/>
<feature type="region of interest" description="Disordered" evidence="5">
    <location>
        <begin position="1221"/>
        <end position="1290"/>
    </location>
</feature>
<dbReference type="InterPro" id="IPR027417">
    <property type="entry name" value="P-loop_NTPase"/>
</dbReference>
<dbReference type="RefSeq" id="XP_040627348.1">
    <property type="nucleotide sequence ID" value="XM_040770376.1"/>
</dbReference>